<name>A0ABU0GYX5_9BACL</name>
<dbReference type="RefSeq" id="WP_308787821.1">
    <property type="nucleotide sequence ID" value="NZ_JAUSWB010000006.1"/>
</dbReference>
<feature type="region of interest" description="Disordered" evidence="1">
    <location>
        <begin position="1"/>
        <end position="31"/>
    </location>
</feature>
<organism evidence="2 3">
    <name type="scientific">Planomicrobium stackebrandtii</name>
    <dbReference type="NCBI Taxonomy" id="253160"/>
    <lineage>
        <taxon>Bacteria</taxon>
        <taxon>Bacillati</taxon>
        <taxon>Bacillota</taxon>
        <taxon>Bacilli</taxon>
        <taxon>Bacillales</taxon>
        <taxon>Caryophanaceae</taxon>
        <taxon>Planomicrobium</taxon>
    </lineage>
</organism>
<keyword evidence="3" id="KW-1185">Reference proteome</keyword>
<evidence type="ECO:0000313" key="3">
    <source>
        <dbReference type="Proteomes" id="UP001241988"/>
    </source>
</evidence>
<protein>
    <submittedName>
        <fullName evidence="2">Uncharacterized protein</fullName>
    </submittedName>
</protein>
<comment type="caution">
    <text evidence="2">The sequence shown here is derived from an EMBL/GenBank/DDBJ whole genome shotgun (WGS) entry which is preliminary data.</text>
</comment>
<dbReference type="Proteomes" id="UP001241988">
    <property type="component" value="Unassembled WGS sequence"/>
</dbReference>
<sequence length="65" mass="7667">MVNDPKEEERPESIEADKIEETEGESAKDKSKFDKIYSNIASNRFENLRTSHIENKAKELRKRKK</sequence>
<evidence type="ECO:0000256" key="1">
    <source>
        <dbReference type="SAM" id="MobiDB-lite"/>
    </source>
</evidence>
<proteinExistence type="predicted"/>
<accession>A0ABU0GYX5</accession>
<dbReference type="EMBL" id="JAUSWB010000006">
    <property type="protein sequence ID" value="MDQ0429775.1"/>
    <property type="molecule type" value="Genomic_DNA"/>
</dbReference>
<gene>
    <name evidence="2" type="ORF">QOZ98_002603</name>
</gene>
<reference evidence="2 3" key="1">
    <citation type="submission" date="2023-07" db="EMBL/GenBank/DDBJ databases">
        <title>Genomic Encyclopedia of Type Strains, Phase IV (KMG-IV): sequencing the most valuable type-strain genomes for metagenomic binning, comparative biology and taxonomic classification.</title>
        <authorList>
            <person name="Goeker M."/>
        </authorList>
    </citation>
    <scope>NUCLEOTIDE SEQUENCE [LARGE SCALE GENOMIC DNA]</scope>
    <source>
        <strain evidence="2 3">DSM 16419</strain>
    </source>
</reference>
<evidence type="ECO:0000313" key="2">
    <source>
        <dbReference type="EMBL" id="MDQ0429775.1"/>
    </source>
</evidence>